<evidence type="ECO:0000259" key="9">
    <source>
        <dbReference type="PROSITE" id="PS51294"/>
    </source>
</evidence>
<dbReference type="SMART" id="SM00717">
    <property type="entry name" value="SANT"/>
    <property type="match status" value="2"/>
</dbReference>
<feature type="non-terminal residue" evidence="10">
    <location>
        <position position="1"/>
    </location>
</feature>
<dbReference type="CDD" id="cd00167">
    <property type="entry name" value="SANT"/>
    <property type="match status" value="2"/>
</dbReference>
<feature type="compositionally biased region" description="Basic and acidic residues" evidence="7">
    <location>
        <begin position="294"/>
        <end position="314"/>
    </location>
</feature>
<keyword evidence="11" id="KW-1185">Reference proteome</keyword>
<evidence type="ECO:0000313" key="11">
    <source>
        <dbReference type="Proteomes" id="UP000824469"/>
    </source>
</evidence>
<dbReference type="SUPFAM" id="SSF46689">
    <property type="entry name" value="Homeodomain-like"/>
    <property type="match status" value="1"/>
</dbReference>
<dbReference type="InterPro" id="IPR009057">
    <property type="entry name" value="Homeodomain-like_sf"/>
</dbReference>
<dbReference type="FunFam" id="1.10.10.60:FF:000394">
    <property type="entry name" value="MYB transcription factor"/>
    <property type="match status" value="1"/>
</dbReference>
<proteinExistence type="predicted"/>
<evidence type="ECO:0000256" key="3">
    <source>
        <dbReference type="ARBA" id="ARBA00023015"/>
    </source>
</evidence>
<keyword evidence="4" id="KW-0238">DNA-binding</keyword>
<evidence type="ECO:0000313" key="10">
    <source>
        <dbReference type="EMBL" id="KAH9324083.1"/>
    </source>
</evidence>
<dbReference type="PROSITE" id="PS50090">
    <property type="entry name" value="MYB_LIKE"/>
    <property type="match status" value="2"/>
</dbReference>
<feature type="non-terminal residue" evidence="10">
    <location>
        <position position="376"/>
    </location>
</feature>
<name>A0AA38GL15_TAXCH</name>
<evidence type="ECO:0000256" key="2">
    <source>
        <dbReference type="ARBA" id="ARBA00022737"/>
    </source>
</evidence>
<keyword evidence="6" id="KW-0539">Nucleus</keyword>
<evidence type="ECO:0000256" key="6">
    <source>
        <dbReference type="ARBA" id="ARBA00023242"/>
    </source>
</evidence>
<keyword evidence="5" id="KW-0804">Transcription</keyword>
<accession>A0AA38GL15</accession>
<dbReference type="Gene3D" id="1.10.10.60">
    <property type="entry name" value="Homeodomain-like"/>
    <property type="match status" value="2"/>
</dbReference>
<dbReference type="AlphaFoldDB" id="A0AA38GL15"/>
<feature type="region of interest" description="Disordered" evidence="7">
    <location>
        <begin position="271"/>
        <end position="314"/>
    </location>
</feature>
<evidence type="ECO:0000256" key="7">
    <source>
        <dbReference type="SAM" id="MobiDB-lite"/>
    </source>
</evidence>
<feature type="domain" description="Myb-like" evidence="8">
    <location>
        <begin position="82"/>
        <end position="132"/>
    </location>
</feature>
<dbReference type="GO" id="GO:0005634">
    <property type="term" value="C:nucleus"/>
    <property type="evidence" value="ECO:0007669"/>
    <property type="project" value="UniProtKB-SubCell"/>
</dbReference>
<organism evidence="10 11">
    <name type="scientific">Taxus chinensis</name>
    <name type="common">Chinese yew</name>
    <name type="synonym">Taxus wallichiana var. chinensis</name>
    <dbReference type="NCBI Taxonomy" id="29808"/>
    <lineage>
        <taxon>Eukaryota</taxon>
        <taxon>Viridiplantae</taxon>
        <taxon>Streptophyta</taxon>
        <taxon>Embryophyta</taxon>
        <taxon>Tracheophyta</taxon>
        <taxon>Spermatophyta</taxon>
        <taxon>Pinopsida</taxon>
        <taxon>Pinidae</taxon>
        <taxon>Conifers II</taxon>
        <taxon>Cupressales</taxon>
        <taxon>Taxaceae</taxon>
        <taxon>Taxus</taxon>
    </lineage>
</organism>
<dbReference type="OMA" id="WANTESN"/>
<dbReference type="InterPro" id="IPR017930">
    <property type="entry name" value="Myb_dom"/>
</dbReference>
<feature type="domain" description="Myb-like" evidence="8">
    <location>
        <begin position="29"/>
        <end position="81"/>
    </location>
</feature>
<dbReference type="Pfam" id="PF00249">
    <property type="entry name" value="Myb_DNA-binding"/>
    <property type="match status" value="2"/>
</dbReference>
<evidence type="ECO:0000259" key="8">
    <source>
        <dbReference type="PROSITE" id="PS50090"/>
    </source>
</evidence>
<feature type="domain" description="HTH myb-type" evidence="9">
    <location>
        <begin position="29"/>
        <end position="81"/>
    </location>
</feature>
<dbReference type="InterPro" id="IPR001005">
    <property type="entry name" value="SANT/Myb"/>
</dbReference>
<sequence length="376" mass="42338">PVYTVSYSAPAGLRNRSKIIMGRTPCCEKLGLKKGSWTTDEDKILVEYIQKHGHGSWRALPKQAGLLRCGKSCRLRWTNYLRPDIKRGPFAPEEERTIIQLHAILGNRWSSIASQLPGRTDNEIKNFWNTHLKKKLLQMGLDPSTHAPKSETAIPNGSKGYQYSSVMRHMSQWENARLEAEARLSRDSIISSSSNKLKGNDNVEADVKAPTDLFLKLWNSEAGRVFRKEATFDKTKNNNGGIPDGVDCDTSPVSSLYSGCSSDQLKINLPDGEPNKAYGSSSAHMNWANTESNKSNHEDDSSSDELNAHGHADHNHDIQGFTDLLLDFPDNNIVNNNPNKINCMVTDLSTNFQQQSPWPWQELRLDEDRDYWNNVL</sequence>
<keyword evidence="3" id="KW-0805">Transcription regulation</keyword>
<dbReference type="EMBL" id="JAHRHJ020000002">
    <property type="protein sequence ID" value="KAH9324083.1"/>
    <property type="molecule type" value="Genomic_DNA"/>
</dbReference>
<dbReference type="PANTHER" id="PTHR10641:SF622">
    <property type="entry name" value="TRANSCRIPTION FACTOR MYB17"/>
    <property type="match status" value="1"/>
</dbReference>
<feature type="domain" description="HTH myb-type" evidence="9">
    <location>
        <begin position="82"/>
        <end position="136"/>
    </location>
</feature>
<dbReference type="InterPro" id="IPR015495">
    <property type="entry name" value="Myb_TF_plants"/>
</dbReference>
<dbReference type="FunFam" id="1.10.10.60:FF:000121">
    <property type="entry name" value="Myb transcription factor"/>
    <property type="match status" value="1"/>
</dbReference>
<comment type="subcellular location">
    <subcellularLocation>
        <location evidence="1">Nucleus</location>
    </subcellularLocation>
</comment>
<feature type="compositionally biased region" description="Polar residues" evidence="7">
    <location>
        <begin position="278"/>
        <end position="293"/>
    </location>
</feature>
<dbReference type="GO" id="GO:0000976">
    <property type="term" value="F:transcription cis-regulatory region binding"/>
    <property type="evidence" value="ECO:0007669"/>
    <property type="project" value="UniProtKB-ARBA"/>
</dbReference>
<evidence type="ECO:0000256" key="5">
    <source>
        <dbReference type="ARBA" id="ARBA00023163"/>
    </source>
</evidence>
<dbReference type="PANTHER" id="PTHR10641">
    <property type="entry name" value="MYB FAMILY TRANSCRIPTION FACTOR"/>
    <property type="match status" value="1"/>
</dbReference>
<evidence type="ECO:0000256" key="4">
    <source>
        <dbReference type="ARBA" id="ARBA00023125"/>
    </source>
</evidence>
<protein>
    <submittedName>
        <fullName evidence="10">Uncharacterized protein</fullName>
    </submittedName>
</protein>
<reference evidence="10 11" key="1">
    <citation type="journal article" date="2021" name="Nat. Plants">
        <title>The Taxus genome provides insights into paclitaxel biosynthesis.</title>
        <authorList>
            <person name="Xiong X."/>
            <person name="Gou J."/>
            <person name="Liao Q."/>
            <person name="Li Y."/>
            <person name="Zhou Q."/>
            <person name="Bi G."/>
            <person name="Li C."/>
            <person name="Du R."/>
            <person name="Wang X."/>
            <person name="Sun T."/>
            <person name="Guo L."/>
            <person name="Liang H."/>
            <person name="Lu P."/>
            <person name="Wu Y."/>
            <person name="Zhang Z."/>
            <person name="Ro D.K."/>
            <person name="Shang Y."/>
            <person name="Huang S."/>
            <person name="Yan J."/>
        </authorList>
    </citation>
    <scope>NUCLEOTIDE SEQUENCE [LARGE SCALE GENOMIC DNA]</scope>
    <source>
        <strain evidence="10">Ta-2019</strain>
    </source>
</reference>
<gene>
    <name evidence="10" type="ORF">KI387_004261</name>
</gene>
<dbReference type="PROSITE" id="PS51294">
    <property type="entry name" value="HTH_MYB"/>
    <property type="match status" value="2"/>
</dbReference>
<keyword evidence="2" id="KW-0677">Repeat</keyword>
<dbReference type="Proteomes" id="UP000824469">
    <property type="component" value="Unassembled WGS sequence"/>
</dbReference>
<evidence type="ECO:0000256" key="1">
    <source>
        <dbReference type="ARBA" id="ARBA00004123"/>
    </source>
</evidence>
<comment type="caution">
    <text evidence="10">The sequence shown here is derived from an EMBL/GenBank/DDBJ whole genome shotgun (WGS) entry which is preliminary data.</text>
</comment>